<dbReference type="InterPro" id="IPR003953">
    <property type="entry name" value="FAD-dep_OxRdtase_2_FAD-bd"/>
</dbReference>
<dbReference type="InterPro" id="IPR030664">
    <property type="entry name" value="SdhA/FrdA/AprA"/>
</dbReference>
<dbReference type="AlphaFoldDB" id="A0A2W7Q5Z3"/>
<dbReference type="Proteomes" id="UP000249638">
    <property type="component" value="Unassembled WGS sequence"/>
</dbReference>
<keyword evidence="2" id="KW-0560">Oxidoreductase</keyword>
<dbReference type="GO" id="GO:0009061">
    <property type="term" value="P:anaerobic respiration"/>
    <property type="evidence" value="ECO:0007669"/>
    <property type="project" value="TreeGrafter"/>
</dbReference>
<dbReference type="InterPro" id="IPR036188">
    <property type="entry name" value="FAD/NAD-bd_sf"/>
</dbReference>
<dbReference type="Gene3D" id="3.50.50.60">
    <property type="entry name" value="FAD/NAD(P)-binding domain"/>
    <property type="match status" value="2"/>
</dbReference>
<dbReference type="PANTHER" id="PTHR11632">
    <property type="entry name" value="SUCCINATE DEHYDROGENASE 2 FLAVOPROTEIN SUBUNIT"/>
    <property type="match status" value="1"/>
</dbReference>
<feature type="region of interest" description="Disordered" evidence="3">
    <location>
        <begin position="574"/>
        <end position="600"/>
    </location>
</feature>
<reference evidence="6" key="1">
    <citation type="submission" date="2018-06" db="EMBL/GenBank/DDBJ databases">
        <title>Genomic Encyclopedia of Type Strains, Phase IV (KMG-V): Genome sequencing to study the core and pangenomes of soil and plant-associated prokaryotes.</title>
        <authorList>
            <person name="Whitman W."/>
        </authorList>
    </citation>
    <scope>NUCLEOTIDE SEQUENCE [LARGE SCALE GENOMIC DNA]</scope>
    <source>
        <strain evidence="6">MLR2-44</strain>
    </source>
</reference>
<dbReference type="PRINTS" id="PR00368">
    <property type="entry name" value="FADPNR"/>
</dbReference>
<evidence type="ECO:0000313" key="6">
    <source>
        <dbReference type="EMBL" id="PZX33895.1"/>
    </source>
</evidence>
<comment type="caution">
    <text evidence="6">The sequence shown here is derived from an EMBL/GenBank/DDBJ whole genome shotgun (WGS) entry which is preliminary data.</text>
</comment>
<feature type="domain" description="Fumarate reductase/succinate dehydrogenase flavoprotein-like C-terminal" evidence="5">
    <location>
        <begin position="440"/>
        <end position="539"/>
    </location>
</feature>
<name>A0A2W7Q5Z3_9BURK</name>
<evidence type="ECO:0000256" key="3">
    <source>
        <dbReference type="SAM" id="MobiDB-lite"/>
    </source>
</evidence>
<accession>A0A2W7Q5Z3</accession>
<evidence type="ECO:0000256" key="1">
    <source>
        <dbReference type="ARBA" id="ARBA00022630"/>
    </source>
</evidence>
<evidence type="ECO:0000259" key="4">
    <source>
        <dbReference type="Pfam" id="PF00890"/>
    </source>
</evidence>
<sequence>MNTLTHEYDIVVVGGGTAGPMAAIKAKERNPALRVLLLDKAHVKRSGAISMGMDGLNNAVIPGHATPEQYTREITVANDGIVDQSTVYAYARHSFTTIEQLDRWGVRFEKDETGDYAVKKVHHMGSYVLPMPEGHNVKKVLYRQLKRARVEITNRIVATRVLTDASGAASGVMGFDCRTADFHVIRARAVILCCGAAGRLGLPASGYLMGTYENPTNAGDGYAMAYHAGAALANLECFQINPLIKDYNGPACAYVTGPLGGYTANGKGERFIECDYWSGQMMWEFYQELQGGNGPVFLKLDHLAEETIQTIETILHTNERPSRGQFHAGRGTDYRRQMVEMHISEIGFCSGHSASGVHVNERAETTVPGLYAAGDMAAVPHNYMLGAFTYGWFAGQNAADYVAGRELPEADAAQVAAERARVLAPLARAGGLPPAQVEYKLRRMVNDYLQPPKVTRKMEIGLQRFDAIAEDIGQIRAANPHELMRAVEVMAIRDCAEMAARASLFRTESRWGLYHHRVDYPQRNDADWFCHTHLSKDAAGRMVSHKHAIEPYIVPVAGDDATAYQRLRVGRGQAVHPGTEARPEAHTESRTGLATGLAAA</sequence>
<dbReference type="GO" id="GO:0000104">
    <property type="term" value="F:succinate dehydrogenase activity"/>
    <property type="evidence" value="ECO:0007669"/>
    <property type="project" value="TreeGrafter"/>
</dbReference>
<dbReference type="SUPFAM" id="SSF51905">
    <property type="entry name" value="FAD/NAD(P)-binding domain"/>
    <property type="match status" value="1"/>
</dbReference>
<feature type="compositionally biased region" description="Basic and acidic residues" evidence="3">
    <location>
        <begin position="579"/>
        <end position="589"/>
    </location>
</feature>
<proteinExistence type="predicted"/>
<dbReference type="EMBL" id="QKZN01000001">
    <property type="protein sequence ID" value="PZX33895.1"/>
    <property type="molecule type" value="Genomic_DNA"/>
</dbReference>
<protein>
    <submittedName>
        <fullName evidence="6">Succinate dehydrogenase/fumarate reductase flavoprotein subunit</fullName>
    </submittedName>
</protein>
<dbReference type="Pfam" id="PF00890">
    <property type="entry name" value="FAD_binding_2"/>
    <property type="match status" value="1"/>
</dbReference>
<dbReference type="PIRSF" id="PIRSF000171">
    <property type="entry name" value="SDHA_APRA_LASPO"/>
    <property type="match status" value="1"/>
</dbReference>
<gene>
    <name evidence="6" type="ORF">C7416_101177</name>
</gene>
<evidence type="ECO:0000256" key="2">
    <source>
        <dbReference type="ARBA" id="ARBA00023002"/>
    </source>
</evidence>
<feature type="domain" description="FAD-dependent oxidoreductase 2 FAD-binding" evidence="4">
    <location>
        <begin position="9"/>
        <end position="378"/>
    </location>
</feature>
<dbReference type="InterPro" id="IPR015939">
    <property type="entry name" value="Fum_Rdtase/Succ_DH_flav-like_C"/>
</dbReference>
<dbReference type="PANTHER" id="PTHR11632:SF73">
    <property type="entry name" value="BLR3196 PROTEIN"/>
    <property type="match status" value="1"/>
</dbReference>
<dbReference type="InterPro" id="IPR037099">
    <property type="entry name" value="Fum_R/Succ_DH_flav-like_C_sf"/>
</dbReference>
<dbReference type="GO" id="GO:0009055">
    <property type="term" value="F:electron transfer activity"/>
    <property type="evidence" value="ECO:0007669"/>
    <property type="project" value="TreeGrafter"/>
</dbReference>
<evidence type="ECO:0000259" key="5">
    <source>
        <dbReference type="Pfam" id="PF02910"/>
    </source>
</evidence>
<dbReference type="SUPFAM" id="SSF46977">
    <property type="entry name" value="Succinate dehydrogenase/fumarate reductase flavoprotein C-terminal domain"/>
    <property type="match status" value="1"/>
</dbReference>
<evidence type="ECO:0000313" key="7">
    <source>
        <dbReference type="Proteomes" id="UP000249638"/>
    </source>
</evidence>
<dbReference type="GO" id="GO:0050660">
    <property type="term" value="F:flavin adenine dinucleotide binding"/>
    <property type="evidence" value="ECO:0007669"/>
    <property type="project" value="TreeGrafter"/>
</dbReference>
<dbReference type="GO" id="GO:0005886">
    <property type="term" value="C:plasma membrane"/>
    <property type="evidence" value="ECO:0007669"/>
    <property type="project" value="TreeGrafter"/>
</dbReference>
<organism evidence="6 7">
    <name type="scientific">Cupriavidus phytorum</name>
    <dbReference type="NCBI Taxonomy" id="3024399"/>
    <lineage>
        <taxon>Bacteria</taxon>
        <taxon>Pseudomonadati</taxon>
        <taxon>Pseudomonadota</taxon>
        <taxon>Betaproteobacteria</taxon>
        <taxon>Burkholderiales</taxon>
        <taxon>Burkholderiaceae</taxon>
        <taxon>Cupriavidus</taxon>
    </lineage>
</organism>
<keyword evidence="1" id="KW-0285">Flavoprotein</keyword>
<dbReference type="PRINTS" id="PR00411">
    <property type="entry name" value="PNDRDTASEI"/>
</dbReference>
<dbReference type="Pfam" id="PF02910">
    <property type="entry name" value="Succ_DH_flav_C"/>
    <property type="match status" value="1"/>
</dbReference>
<dbReference type="NCBIfam" id="NF006131">
    <property type="entry name" value="PRK08275.1"/>
    <property type="match status" value="1"/>
</dbReference>
<keyword evidence="7" id="KW-1185">Reference proteome</keyword>